<keyword evidence="2" id="KW-1185">Reference proteome</keyword>
<proteinExistence type="predicted"/>
<dbReference type="EMBL" id="ML208763">
    <property type="protein sequence ID" value="TFK60528.1"/>
    <property type="molecule type" value="Genomic_DNA"/>
</dbReference>
<name>A0ACD3A3X3_9AGAR</name>
<organism evidence="1 2">
    <name type="scientific">Pluteus cervinus</name>
    <dbReference type="NCBI Taxonomy" id="181527"/>
    <lineage>
        <taxon>Eukaryota</taxon>
        <taxon>Fungi</taxon>
        <taxon>Dikarya</taxon>
        <taxon>Basidiomycota</taxon>
        <taxon>Agaricomycotina</taxon>
        <taxon>Agaricomycetes</taxon>
        <taxon>Agaricomycetidae</taxon>
        <taxon>Agaricales</taxon>
        <taxon>Pluteineae</taxon>
        <taxon>Pluteaceae</taxon>
        <taxon>Pluteus</taxon>
    </lineage>
</organism>
<reference evidence="1 2" key="1">
    <citation type="journal article" date="2019" name="Nat. Ecol. Evol.">
        <title>Megaphylogeny resolves global patterns of mushroom evolution.</title>
        <authorList>
            <person name="Varga T."/>
            <person name="Krizsan K."/>
            <person name="Foldi C."/>
            <person name="Dima B."/>
            <person name="Sanchez-Garcia M."/>
            <person name="Sanchez-Ramirez S."/>
            <person name="Szollosi G.J."/>
            <person name="Szarkandi J.G."/>
            <person name="Papp V."/>
            <person name="Albert L."/>
            <person name="Andreopoulos W."/>
            <person name="Angelini C."/>
            <person name="Antonin V."/>
            <person name="Barry K.W."/>
            <person name="Bougher N.L."/>
            <person name="Buchanan P."/>
            <person name="Buyck B."/>
            <person name="Bense V."/>
            <person name="Catcheside P."/>
            <person name="Chovatia M."/>
            <person name="Cooper J."/>
            <person name="Damon W."/>
            <person name="Desjardin D."/>
            <person name="Finy P."/>
            <person name="Geml J."/>
            <person name="Haridas S."/>
            <person name="Hughes K."/>
            <person name="Justo A."/>
            <person name="Karasinski D."/>
            <person name="Kautmanova I."/>
            <person name="Kiss B."/>
            <person name="Kocsube S."/>
            <person name="Kotiranta H."/>
            <person name="LaButti K.M."/>
            <person name="Lechner B.E."/>
            <person name="Liimatainen K."/>
            <person name="Lipzen A."/>
            <person name="Lukacs Z."/>
            <person name="Mihaltcheva S."/>
            <person name="Morgado L.N."/>
            <person name="Niskanen T."/>
            <person name="Noordeloos M.E."/>
            <person name="Ohm R.A."/>
            <person name="Ortiz-Santana B."/>
            <person name="Ovrebo C."/>
            <person name="Racz N."/>
            <person name="Riley R."/>
            <person name="Savchenko A."/>
            <person name="Shiryaev A."/>
            <person name="Soop K."/>
            <person name="Spirin V."/>
            <person name="Szebenyi C."/>
            <person name="Tomsovsky M."/>
            <person name="Tulloss R.E."/>
            <person name="Uehling J."/>
            <person name="Grigoriev I.V."/>
            <person name="Vagvolgyi C."/>
            <person name="Papp T."/>
            <person name="Martin F.M."/>
            <person name="Miettinen O."/>
            <person name="Hibbett D.S."/>
            <person name="Nagy L.G."/>
        </authorList>
    </citation>
    <scope>NUCLEOTIDE SEQUENCE [LARGE SCALE GENOMIC DNA]</scope>
    <source>
        <strain evidence="1 2">NL-1719</strain>
    </source>
</reference>
<gene>
    <name evidence="1" type="ORF">BDN72DRAFT_904875</name>
</gene>
<evidence type="ECO:0000313" key="1">
    <source>
        <dbReference type="EMBL" id="TFK60528.1"/>
    </source>
</evidence>
<dbReference type="Proteomes" id="UP000308600">
    <property type="component" value="Unassembled WGS sequence"/>
</dbReference>
<sequence>MSKIDLLPSALLRNPDLLLCNKPMAGYVYSAEDGLVGALLDDKGEMFITSPNYRQILAPPLGGDRKLYMRENFRYGPDDPVQWPQAFVPYMAHLVALPIPPENESNPLHVMYWIPGHHDFTQESTSIFTGLGRLHSSKFKALNDLCQALLDRSNACVRKDDSTFVLEYSTVLRDYLHRIHTILTDFGTMVKLVRGLQRIYLEFLALLDYLEEFQPRMDGAVVSSPNDVTPVMGCFVHTQSHAEMMLRAGIRCWFIRPTSALLKTKIRRRVTIQQPDDLIPMTALRNATWIHVGSSSDPSKYRAIYLQLSKLLSYPDPFASTCAPDDPNTPIPEPPRKKLKTSSVFVRPRGSRDSRSQANTKGTPSNSNSSGRDKFKEPVSELYPPPIPAWKHALAAVNQRGLIGNTKGVAGYMLPEPAGIVAIQSQVRQMAMFESWLKYRTALLYQASSTLTAATPHTATFWRKLLCLEFEKGSAGGSSQNTGPSQLRDEVQNYIQLCIDNVNNQNSHQTLLVATEQEIEPSWRGTPFPALGPSEFEQVLWELCELGFRYEVVALDGRLAARPTSKLEPRPQSNQPLIQPSEPRQLKIEACFAGMHHGSLFDVNLNTANLGLADYDWIRRAPFILALQKLMRSWKVDGRRPASLDISKFAWSEADVVGLERDVAQFYTQSFFDQFHRAAVIPRRLSTRALGSSLMPPPFLLPDPPALTVLNPRPNIYYDLSSIEPIPQPIA</sequence>
<accession>A0ACD3A3X3</accession>
<protein>
    <submittedName>
        <fullName evidence="1">Uncharacterized protein</fullName>
    </submittedName>
</protein>
<evidence type="ECO:0000313" key="2">
    <source>
        <dbReference type="Proteomes" id="UP000308600"/>
    </source>
</evidence>